<dbReference type="GO" id="GO:0000160">
    <property type="term" value="P:phosphorelay signal transduction system"/>
    <property type="evidence" value="ECO:0007669"/>
    <property type="project" value="InterPro"/>
</dbReference>
<dbReference type="GO" id="GO:0003677">
    <property type="term" value="F:DNA binding"/>
    <property type="evidence" value="ECO:0007669"/>
    <property type="project" value="UniProtKB-UniRule"/>
</dbReference>
<dbReference type="SUPFAM" id="SSF46894">
    <property type="entry name" value="C-terminal effector domain of the bipartite response regulators"/>
    <property type="match status" value="1"/>
</dbReference>
<dbReference type="Gene3D" id="1.10.10.10">
    <property type="entry name" value="Winged helix-like DNA-binding domain superfamily/Winged helix DNA-binding domain"/>
    <property type="match status" value="1"/>
</dbReference>
<feature type="domain" description="OmpR/PhoB-type" evidence="3">
    <location>
        <begin position="88"/>
        <end position="188"/>
    </location>
</feature>
<dbReference type="Pfam" id="PF00486">
    <property type="entry name" value="Trans_reg_C"/>
    <property type="match status" value="1"/>
</dbReference>
<keyword evidence="1 2" id="KW-0238">DNA-binding</keyword>
<evidence type="ECO:0000313" key="5">
    <source>
        <dbReference type="Proteomes" id="UP000249739"/>
    </source>
</evidence>
<dbReference type="CDD" id="cd00383">
    <property type="entry name" value="trans_reg_C"/>
    <property type="match status" value="1"/>
</dbReference>
<dbReference type="PROSITE" id="PS51755">
    <property type="entry name" value="OMPR_PHOB"/>
    <property type="match status" value="1"/>
</dbReference>
<evidence type="ECO:0000256" key="2">
    <source>
        <dbReference type="PROSITE-ProRule" id="PRU01091"/>
    </source>
</evidence>
<protein>
    <recommendedName>
        <fullName evidence="3">OmpR/PhoB-type domain-containing protein</fullName>
    </recommendedName>
</protein>
<organism evidence="4 5">
    <name type="scientific">Micavibrio aeruginosavorus</name>
    <dbReference type="NCBI Taxonomy" id="349221"/>
    <lineage>
        <taxon>Bacteria</taxon>
        <taxon>Pseudomonadati</taxon>
        <taxon>Bdellovibrionota</taxon>
        <taxon>Bdellovibrionia</taxon>
        <taxon>Bdellovibrionales</taxon>
        <taxon>Pseudobdellovibrionaceae</taxon>
        <taxon>Micavibrio</taxon>
    </lineage>
</organism>
<accession>A0A2W5FIU2</accession>
<comment type="caution">
    <text evidence="4">The sequence shown here is derived from an EMBL/GenBank/DDBJ whole genome shotgun (WGS) entry which is preliminary data.</text>
</comment>
<feature type="DNA-binding region" description="OmpR/PhoB-type" evidence="2">
    <location>
        <begin position="88"/>
        <end position="188"/>
    </location>
</feature>
<dbReference type="InterPro" id="IPR036388">
    <property type="entry name" value="WH-like_DNA-bd_sf"/>
</dbReference>
<feature type="non-terminal residue" evidence="4">
    <location>
        <position position="1"/>
    </location>
</feature>
<proteinExistence type="predicted"/>
<evidence type="ECO:0000313" key="4">
    <source>
        <dbReference type="EMBL" id="PZP53617.1"/>
    </source>
</evidence>
<dbReference type="InterPro" id="IPR001867">
    <property type="entry name" value="OmpR/PhoB-type_DNA-bd"/>
</dbReference>
<name>A0A2W5FIU2_9BACT</name>
<gene>
    <name evidence="4" type="ORF">DI586_10830</name>
</gene>
<dbReference type="SMART" id="SM00862">
    <property type="entry name" value="Trans_reg_C"/>
    <property type="match status" value="1"/>
</dbReference>
<dbReference type="AlphaFoldDB" id="A0A2W5FIU2"/>
<dbReference type="InterPro" id="IPR016032">
    <property type="entry name" value="Sig_transdc_resp-reg_C-effctor"/>
</dbReference>
<evidence type="ECO:0000259" key="3">
    <source>
        <dbReference type="PROSITE" id="PS51755"/>
    </source>
</evidence>
<dbReference type="Proteomes" id="UP000249739">
    <property type="component" value="Unassembled WGS sequence"/>
</dbReference>
<evidence type="ECO:0000256" key="1">
    <source>
        <dbReference type="ARBA" id="ARBA00023125"/>
    </source>
</evidence>
<dbReference type="EMBL" id="QFOT01000172">
    <property type="protein sequence ID" value="PZP53617.1"/>
    <property type="molecule type" value="Genomic_DNA"/>
</dbReference>
<reference evidence="4 5" key="1">
    <citation type="submission" date="2017-08" db="EMBL/GenBank/DDBJ databases">
        <title>Infants hospitalized years apart are colonized by the same room-sourced microbial strains.</title>
        <authorList>
            <person name="Brooks B."/>
            <person name="Olm M.R."/>
            <person name="Firek B.A."/>
            <person name="Baker R."/>
            <person name="Thomas B.C."/>
            <person name="Morowitz M.J."/>
            <person name="Banfield J.F."/>
        </authorList>
    </citation>
    <scope>NUCLEOTIDE SEQUENCE [LARGE SCALE GENOMIC DNA]</scope>
    <source>
        <strain evidence="4">S2_006_000_R2_64</strain>
    </source>
</reference>
<dbReference type="GO" id="GO:0006355">
    <property type="term" value="P:regulation of DNA-templated transcription"/>
    <property type="evidence" value="ECO:0007669"/>
    <property type="project" value="InterPro"/>
</dbReference>
<sequence length="188" mass="21065">TVKITLEDTILAEMVTEQLSRLPGVAISDSDAADLVISRVKTPENVPHLLLGGKAEEGCEVLPMPVRLGDLTDRVRYILSGRNRFARSSIVEFAGFTLSTEDGMMSDDKSDKQVRLTDKEKLMIVSLFEEPTKSLDRQGLLQKVWGYADTAETHTLETHLYRLRQKLEESLDAKDLIVTKDGIYTLKI</sequence>